<dbReference type="VEuPathDB" id="FungiDB:G647_04168"/>
<proteinExistence type="predicted"/>
<dbReference type="EMBL" id="LGRB01000008">
    <property type="protein sequence ID" value="OCT52824.1"/>
    <property type="molecule type" value="Genomic_DNA"/>
</dbReference>
<keyword evidence="3" id="KW-1185">Reference proteome</keyword>
<evidence type="ECO:0000313" key="2">
    <source>
        <dbReference type="EMBL" id="OCT52824.1"/>
    </source>
</evidence>
<dbReference type="OrthoDB" id="4148518at2759"/>
<evidence type="ECO:0008006" key="4">
    <source>
        <dbReference type="Google" id="ProtNLM"/>
    </source>
</evidence>
<dbReference type="AlphaFoldDB" id="A0A1C1CWE7"/>
<dbReference type="GO" id="GO:0008237">
    <property type="term" value="F:metallopeptidase activity"/>
    <property type="evidence" value="ECO:0007669"/>
    <property type="project" value="InterPro"/>
</dbReference>
<keyword evidence="1" id="KW-0732">Signal</keyword>
<dbReference type="Proteomes" id="UP000094526">
    <property type="component" value="Unassembled WGS sequence"/>
</dbReference>
<accession>A0A1C1CWE7</accession>
<dbReference type="InterPro" id="IPR024079">
    <property type="entry name" value="MetalloPept_cat_dom_sf"/>
</dbReference>
<comment type="caution">
    <text evidence="2">The sequence shown here is derived from an EMBL/GenBank/DDBJ whole genome shotgun (WGS) entry which is preliminary data.</text>
</comment>
<dbReference type="VEuPathDB" id="FungiDB:CLCR_10393"/>
<organism evidence="2 3">
    <name type="scientific">Cladophialophora carrionii</name>
    <dbReference type="NCBI Taxonomy" id="86049"/>
    <lineage>
        <taxon>Eukaryota</taxon>
        <taxon>Fungi</taxon>
        <taxon>Dikarya</taxon>
        <taxon>Ascomycota</taxon>
        <taxon>Pezizomycotina</taxon>
        <taxon>Eurotiomycetes</taxon>
        <taxon>Chaetothyriomycetidae</taxon>
        <taxon>Chaetothyriales</taxon>
        <taxon>Herpotrichiellaceae</taxon>
        <taxon>Cladophialophora</taxon>
    </lineage>
</organism>
<sequence>MSPLVFLKTSLVVFVSFLLGLTAVSARESLIRPPNFPVIGGPQLPDAQIGLFYQSFQDAIFLAKHAAMYWPCDPTIDKTFLRYFRPENARFVRDMFRTIANIPLNLDLTDKDAVAQLAGQPLSYHPKYNRLSIYFLGDHPGLPKDPSARLFCGTSGTKQAHTRTEPDGSSALISVCKATFRSSPMLKDVTNPPAWAIDPNKDQTHKTQFYDGFGCENLGDTDSDYMDSPGAVVLHELLHFPGLFADVPSYAAMIPSRSGQPLHLIEDWWGPSPVDGYGAYNAMLISKTPPKDRDGRRFLPIYNADNYAWYAISSYFSRECAKEFQDAPNDKAVWKNRHPPPWPFSVSPT</sequence>
<evidence type="ECO:0000313" key="3">
    <source>
        <dbReference type="Proteomes" id="UP000094526"/>
    </source>
</evidence>
<evidence type="ECO:0000256" key="1">
    <source>
        <dbReference type="SAM" id="SignalP"/>
    </source>
</evidence>
<reference evidence="3" key="1">
    <citation type="submission" date="2015-07" db="EMBL/GenBank/DDBJ databases">
        <authorList>
            <person name="Teixeira M.M."/>
            <person name="Souza R.C."/>
            <person name="Almeida L.G."/>
            <person name="Vicente V.A."/>
            <person name="de Hoog S."/>
            <person name="Bocca A.L."/>
            <person name="de Almeida S.R."/>
            <person name="Vasconcelos A.T."/>
            <person name="Felipe M.S."/>
        </authorList>
    </citation>
    <scope>NUCLEOTIDE SEQUENCE [LARGE SCALE GENOMIC DNA]</scope>
    <source>
        <strain evidence="3">KSF</strain>
    </source>
</reference>
<dbReference type="Gene3D" id="3.40.390.10">
    <property type="entry name" value="Collagenase (Catalytic Domain)"/>
    <property type="match status" value="1"/>
</dbReference>
<feature type="signal peptide" evidence="1">
    <location>
        <begin position="1"/>
        <end position="26"/>
    </location>
</feature>
<name>A0A1C1CWE7_9EURO</name>
<gene>
    <name evidence="2" type="ORF">CLCR_10393</name>
</gene>
<protein>
    <recommendedName>
        <fullName evidence="4">Lysine-specific metallo-endopeptidase domain-containing protein</fullName>
    </recommendedName>
</protein>
<feature type="chain" id="PRO_5008651116" description="Lysine-specific metallo-endopeptidase domain-containing protein" evidence="1">
    <location>
        <begin position="27"/>
        <end position="349"/>
    </location>
</feature>